<reference evidence="2 3" key="1">
    <citation type="journal article" date="2016" name="J. Microbiol.">
        <title>Dankookia rubra gen. nov., sp. nov., an alphaproteobacterium isolated from sediment of a shallow stream.</title>
        <authorList>
            <person name="Kim W.H."/>
            <person name="Kim D.H."/>
            <person name="Kang K."/>
            <person name="Ahn T.Y."/>
        </authorList>
    </citation>
    <scope>NUCLEOTIDE SEQUENCE [LARGE SCALE GENOMIC DNA]</scope>
    <source>
        <strain evidence="2 3">JCM30602</strain>
    </source>
</reference>
<protein>
    <submittedName>
        <fullName evidence="2">SDR family oxidoreductase</fullName>
    </submittedName>
</protein>
<dbReference type="InterPro" id="IPR036291">
    <property type="entry name" value="NAD(P)-bd_dom_sf"/>
</dbReference>
<dbReference type="SUPFAM" id="SSF51735">
    <property type="entry name" value="NAD(P)-binding Rossmann-fold domains"/>
    <property type="match status" value="1"/>
</dbReference>
<accession>A0A4R5Q7T1</accession>
<dbReference type="PANTHER" id="PTHR43162">
    <property type="match status" value="1"/>
</dbReference>
<organism evidence="2 3">
    <name type="scientific">Dankookia rubra</name>
    <dbReference type="NCBI Taxonomy" id="1442381"/>
    <lineage>
        <taxon>Bacteria</taxon>
        <taxon>Pseudomonadati</taxon>
        <taxon>Pseudomonadota</taxon>
        <taxon>Alphaproteobacteria</taxon>
        <taxon>Acetobacterales</taxon>
        <taxon>Roseomonadaceae</taxon>
        <taxon>Dankookia</taxon>
    </lineage>
</organism>
<comment type="caution">
    <text evidence="2">The sequence shown here is derived from an EMBL/GenBank/DDBJ whole genome shotgun (WGS) entry which is preliminary data.</text>
</comment>
<evidence type="ECO:0000259" key="1">
    <source>
        <dbReference type="Pfam" id="PF05368"/>
    </source>
</evidence>
<dbReference type="InterPro" id="IPR008030">
    <property type="entry name" value="NmrA-like"/>
</dbReference>
<gene>
    <name evidence="2" type="ORF">E2C06_29715</name>
</gene>
<dbReference type="CDD" id="cd05269">
    <property type="entry name" value="TMR_SDR_a"/>
    <property type="match status" value="1"/>
</dbReference>
<dbReference type="Gene3D" id="3.40.50.720">
    <property type="entry name" value="NAD(P)-binding Rossmann-like Domain"/>
    <property type="match status" value="1"/>
</dbReference>
<dbReference type="OrthoDB" id="9794300at2"/>
<proteinExistence type="predicted"/>
<feature type="domain" description="NmrA-like" evidence="1">
    <location>
        <begin position="96"/>
        <end position="309"/>
    </location>
</feature>
<evidence type="ECO:0000313" key="3">
    <source>
        <dbReference type="Proteomes" id="UP000295096"/>
    </source>
</evidence>
<dbReference type="InterPro" id="IPR051604">
    <property type="entry name" value="Ergot_Alk_Oxidoreductase"/>
</dbReference>
<dbReference type="AlphaFoldDB" id="A0A4R5Q7T1"/>
<keyword evidence="3" id="KW-1185">Reference proteome</keyword>
<dbReference type="PANTHER" id="PTHR43162:SF1">
    <property type="entry name" value="PRESTALK A DIFFERENTIATION PROTEIN A"/>
    <property type="match status" value="1"/>
</dbReference>
<name>A0A4R5Q7T1_9PROT</name>
<dbReference type="EMBL" id="SMSJ01000086">
    <property type="protein sequence ID" value="TDH58982.1"/>
    <property type="molecule type" value="Genomic_DNA"/>
</dbReference>
<dbReference type="Gene3D" id="3.90.25.10">
    <property type="entry name" value="UDP-galactose 4-epimerase, domain 1"/>
    <property type="match status" value="1"/>
</dbReference>
<dbReference type="Pfam" id="PF05368">
    <property type="entry name" value="NmrA"/>
    <property type="match status" value="1"/>
</dbReference>
<dbReference type="Proteomes" id="UP000295096">
    <property type="component" value="Unassembled WGS sequence"/>
</dbReference>
<evidence type="ECO:0000313" key="2">
    <source>
        <dbReference type="EMBL" id="TDH58982.1"/>
    </source>
</evidence>
<sequence>MRRACCSRPLRQDPCSPPSRCAAWKGISTRPGSRLRRRGGGSCHDGPEERCAARHLARHLASADAAGRGAGGRPGRRWSARLHEGAPARPPGPGRVILVTGSTGLTGRAVARSLDGRAPLRLALRNPGGAADLAVRGERVRFDFDDPASFGPALSGVTGVYLLRPPAMARPAAFEPLLAAMRAAGVRRVAFLSVRGAESIPLLPHRGIERRIEGSGLAWTHLRPSDFMQNFETVHRADIRDRGELWAPAGGGRASWVDVRDVAEAAARVLTEEGHAYRAYALTGPEALGFEDAARLFSAHVGHEVCYRRPSLPRYLWHQHRARRPAAFALVMAGIYTAQRLGLAAGTTPDLPRLIGRAPGSLERYIAGCSHQWRKPGGPAGATV</sequence>